<dbReference type="AlphaFoldDB" id="A0A1H7SPM8"/>
<evidence type="ECO:0000313" key="2">
    <source>
        <dbReference type="Proteomes" id="UP000198984"/>
    </source>
</evidence>
<sequence length="66" mass="7543">MEANADLHYCHTKNVFKNTMPNNESIRIDLRCIQFAFTHIIITFNGIPRWAGQAMHRLGGVVIDNS</sequence>
<reference evidence="1 2" key="1">
    <citation type="submission" date="2016-10" db="EMBL/GenBank/DDBJ databases">
        <authorList>
            <person name="de Groot N.N."/>
        </authorList>
    </citation>
    <scope>NUCLEOTIDE SEQUENCE [LARGE SCALE GENOMIC DNA]</scope>
    <source>
        <strain evidence="1 2">DSM 21039</strain>
    </source>
</reference>
<proteinExistence type="predicted"/>
<dbReference type="Proteomes" id="UP000198984">
    <property type="component" value="Unassembled WGS sequence"/>
</dbReference>
<keyword evidence="2" id="KW-1185">Reference proteome</keyword>
<protein>
    <submittedName>
        <fullName evidence="1">Uncharacterized protein</fullName>
    </submittedName>
</protein>
<dbReference type="STRING" id="573321.SAMN04488505_102980"/>
<gene>
    <name evidence="1" type="ORF">SAMN04488505_102980</name>
</gene>
<evidence type="ECO:0000313" key="1">
    <source>
        <dbReference type="EMBL" id="SEL73724.1"/>
    </source>
</evidence>
<organism evidence="1 2">
    <name type="scientific">Chitinophaga rupis</name>
    <dbReference type="NCBI Taxonomy" id="573321"/>
    <lineage>
        <taxon>Bacteria</taxon>
        <taxon>Pseudomonadati</taxon>
        <taxon>Bacteroidota</taxon>
        <taxon>Chitinophagia</taxon>
        <taxon>Chitinophagales</taxon>
        <taxon>Chitinophagaceae</taxon>
        <taxon>Chitinophaga</taxon>
    </lineage>
</organism>
<dbReference type="EMBL" id="FOBB01000002">
    <property type="protein sequence ID" value="SEL73724.1"/>
    <property type="molecule type" value="Genomic_DNA"/>
</dbReference>
<name>A0A1H7SPM8_9BACT</name>
<accession>A0A1H7SPM8</accession>